<organism evidence="5 6">
    <name type="scientific">Luteimonas aestuarii</name>
    <dbReference type="NCBI Taxonomy" id="453837"/>
    <lineage>
        <taxon>Bacteria</taxon>
        <taxon>Pseudomonadati</taxon>
        <taxon>Pseudomonadota</taxon>
        <taxon>Gammaproteobacteria</taxon>
        <taxon>Lysobacterales</taxon>
        <taxon>Lysobacteraceae</taxon>
        <taxon>Luteimonas</taxon>
    </lineage>
</organism>
<evidence type="ECO:0000313" key="5">
    <source>
        <dbReference type="EMBL" id="TDK24436.1"/>
    </source>
</evidence>
<comment type="similarity">
    <text evidence="1">Belongs to the sulfatase family.</text>
</comment>
<dbReference type="Proteomes" id="UP000294796">
    <property type="component" value="Unassembled WGS sequence"/>
</dbReference>
<evidence type="ECO:0000256" key="1">
    <source>
        <dbReference type="ARBA" id="ARBA00008779"/>
    </source>
</evidence>
<keyword evidence="2" id="KW-0378">Hydrolase</keyword>
<protein>
    <submittedName>
        <fullName evidence="5">DUF4976 domain-containing protein</fullName>
    </submittedName>
</protein>
<accession>A0A4R5TTT6</accession>
<feature type="region of interest" description="Disordered" evidence="3">
    <location>
        <begin position="1"/>
        <end position="22"/>
    </location>
</feature>
<dbReference type="PROSITE" id="PS00149">
    <property type="entry name" value="SULFATASE_2"/>
    <property type="match status" value="1"/>
</dbReference>
<reference evidence="5 6" key="1">
    <citation type="submission" date="2019-03" db="EMBL/GenBank/DDBJ databases">
        <title>Luteimonas zhaokaii sp.nov., isolated from the rectal contents of Plateau pika in Yushu, Qinghai Province, China.</title>
        <authorList>
            <person name="Zhang G."/>
        </authorList>
    </citation>
    <scope>NUCLEOTIDE SEQUENCE [LARGE SCALE GENOMIC DNA]</scope>
    <source>
        <strain evidence="5 6">B9</strain>
    </source>
</reference>
<dbReference type="InterPro" id="IPR032506">
    <property type="entry name" value="SGSH_C"/>
</dbReference>
<dbReference type="AlphaFoldDB" id="A0A4R5TTT6"/>
<dbReference type="SUPFAM" id="SSF53649">
    <property type="entry name" value="Alkaline phosphatase-like"/>
    <property type="match status" value="1"/>
</dbReference>
<dbReference type="PROSITE" id="PS51318">
    <property type="entry name" value="TAT"/>
    <property type="match status" value="1"/>
</dbReference>
<feature type="domain" description="N-sulphoglucosamine sulphohydrolase C-terminal" evidence="4">
    <location>
        <begin position="409"/>
        <end position="561"/>
    </location>
</feature>
<dbReference type="PANTHER" id="PTHR43108">
    <property type="entry name" value="N-ACETYLGLUCOSAMINE-6-SULFATASE FAMILY MEMBER"/>
    <property type="match status" value="1"/>
</dbReference>
<evidence type="ECO:0000313" key="6">
    <source>
        <dbReference type="Proteomes" id="UP000294796"/>
    </source>
</evidence>
<dbReference type="InterPro" id="IPR024607">
    <property type="entry name" value="Sulfatase_CS"/>
</dbReference>
<dbReference type="CDD" id="cd16031">
    <property type="entry name" value="G6S_like"/>
    <property type="match status" value="1"/>
</dbReference>
<evidence type="ECO:0000259" key="4">
    <source>
        <dbReference type="Pfam" id="PF16347"/>
    </source>
</evidence>
<dbReference type="Gene3D" id="3.40.720.10">
    <property type="entry name" value="Alkaline Phosphatase, subunit A"/>
    <property type="match status" value="1"/>
</dbReference>
<dbReference type="EMBL" id="SMTF01000005">
    <property type="protein sequence ID" value="TDK24436.1"/>
    <property type="molecule type" value="Genomic_DNA"/>
</dbReference>
<dbReference type="Pfam" id="PF16347">
    <property type="entry name" value="SGSH_C"/>
    <property type="match status" value="1"/>
</dbReference>
<evidence type="ECO:0000256" key="2">
    <source>
        <dbReference type="ARBA" id="ARBA00022801"/>
    </source>
</evidence>
<dbReference type="PROSITE" id="PS00523">
    <property type="entry name" value="SULFATASE_1"/>
    <property type="match status" value="1"/>
</dbReference>
<keyword evidence="6" id="KW-1185">Reference proteome</keyword>
<evidence type="ECO:0000256" key="3">
    <source>
        <dbReference type="SAM" id="MobiDB-lite"/>
    </source>
</evidence>
<dbReference type="GO" id="GO:0016787">
    <property type="term" value="F:hydrolase activity"/>
    <property type="evidence" value="ECO:0007669"/>
    <property type="project" value="UniProtKB-KW"/>
</dbReference>
<proteinExistence type="inferred from homology"/>
<dbReference type="OrthoDB" id="974590at2"/>
<sequence length="583" mass="65368">MSRSTPSTSGHPTTCRSRCRPSTATSCSASCNRLHPGGILPSRLLPGTWMALPQGRRSPPLTDRRPPMPARLNRRRLLQLMGAGAASAALPNVLAQAHAGADRPVAPVGKDAPNILFIMTDDQARGALSIYGNDVLKTPNMDRVGSEGLRFDEAFVTTSVCAPSRASFLTGLYAHTHGVTSNGEEPGWYEQMGLRHDQITYPMLLQKAGYHTAMVGKWHIKSMPTGFDHWAILRGQGSYFDPQFIVNGAPVRFRGHTDDVIGDQALHYLQQRPKDQPFCLCYQFKAPHGPWEPDPRFYDAFKDVEVPLPPGFGEPQPGDAPIAYSKTTQEIAHMGDFFRDNERRKAQVDKELPDEERLHEVFQAYIRNYYRVLLGVDENVGRVLDFLDAQGLTENTIVVYTSDNGMFLGEHGFYDKRLMLEPSIRVPMLMRWPGRIPAGTADDAHMVLNIDVAPTLLDLAGVEVPDWMQGRSWKPLLEGGEADWREDFLYEWYEYPAVHCARKHRGVRTGRWKLIHFWEQPAEWALYDLQHDPMERDNLYGDPAHAATVERLKSRITELRAGIGDVDPPGYVAPPLEPGKCPA</sequence>
<comment type="caution">
    <text evidence="5">The sequence shown here is derived from an EMBL/GenBank/DDBJ whole genome shotgun (WGS) entry which is preliminary data.</text>
</comment>
<dbReference type="PANTHER" id="PTHR43108:SF6">
    <property type="entry name" value="N-SULPHOGLUCOSAMINE SULPHOHYDROLASE"/>
    <property type="match status" value="1"/>
</dbReference>
<dbReference type="InterPro" id="IPR017850">
    <property type="entry name" value="Alkaline_phosphatase_core_sf"/>
</dbReference>
<gene>
    <name evidence="5" type="ORF">E2F46_09155</name>
</gene>
<dbReference type="InterPro" id="IPR006311">
    <property type="entry name" value="TAT_signal"/>
</dbReference>
<name>A0A4R5TTT6_9GAMM</name>